<evidence type="ECO:0000256" key="5">
    <source>
        <dbReference type="ARBA" id="ARBA00022842"/>
    </source>
</evidence>
<reference evidence="10 11" key="1">
    <citation type="journal article" date="2020" name="Nature">
        <title>Six reference-quality genomes reveal evolution of bat adaptations.</title>
        <authorList>
            <person name="Jebb D."/>
            <person name="Huang Z."/>
            <person name="Pippel M."/>
            <person name="Hughes G.M."/>
            <person name="Lavrichenko K."/>
            <person name="Devanna P."/>
            <person name="Winkler S."/>
            <person name="Jermiin L.S."/>
            <person name="Skirmuntt E.C."/>
            <person name="Katzourakis A."/>
            <person name="Burkitt-Gray L."/>
            <person name="Ray D.A."/>
            <person name="Sullivan K.A.M."/>
            <person name="Roscito J.G."/>
            <person name="Kirilenko B.M."/>
            <person name="Davalos L.M."/>
            <person name="Corthals A.P."/>
            <person name="Power M.L."/>
            <person name="Jones G."/>
            <person name="Ransome R.D."/>
            <person name="Dechmann D.K.N."/>
            <person name="Locatelli A.G."/>
            <person name="Puechmaille S.J."/>
            <person name="Fedrigo O."/>
            <person name="Jarvis E.D."/>
            <person name="Hiller M."/>
            <person name="Vernes S.C."/>
            <person name="Myers E.W."/>
            <person name="Teeling E.C."/>
        </authorList>
    </citation>
    <scope>NUCLEOTIDE SEQUENCE [LARGE SCALE GENOMIC DNA]</scope>
    <source>
        <strain evidence="10">MRhiFer1</strain>
        <tissue evidence="10">Lung</tissue>
    </source>
</reference>
<comment type="pathway">
    <text evidence="1">Isoprenoid biosynthesis; geranyl diphosphate biosynthesis; geranyl diphosphate from dimethylallyl diphosphate and isopentenyl diphosphate: step 1/1.</text>
</comment>
<gene>
    <name evidence="10" type="ORF">mRhiFer1_005134</name>
</gene>
<evidence type="ECO:0000313" key="11">
    <source>
        <dbReference type="Proteomes" id="UP000585614"/>
    </source>
</evidence>
<evidence type="ECO:0000256" key="4">
    <source>
        <dbReference type="ARBA" id="ARBA00022723"/>
    </source>
</evidence>
<evidence type="ECO:0000313" key="10">
    <source>
        <dbReference type="EMBL" id="KAF6292863.1"/>
    </source>
</evidence>
<dbReference type="InterPro" id="IPR008949">
    <property type="entry name" value="Isoprenoid_synthase_dom_sf"/>
</dbReference>
<dbReference type="InterPro" id="IPR039702">
    <property type="entry name" value="FPS1-like"/>
</dbReference>
<evidence type="ECO:0000256" key="8">
    <source>
        <dbReference type="ARBA" id="ARBA00032448"/>
    </source>
</evidence>
<comment type="caution">
    <text evidence="10">The sequence shown here is derived from an EMBL/GenBank/DDBJ whole genome shotgun (WGS) entry which is preliminary data.</text>
</comment>
<dbReference type="PANTHER" id="PTHR11525">
    <property type="entry name" value="FARNESYL-PYROPHOSPHATE SYNTHETASE"/>
    <property type="match status" value="1"/>
</dbReference>
<evidence type="ECO:0000256" key="3">
    <source>
        <dbReference type="ARBA" id="ARBA00022679"/>
    </source>
</evidence>
<organism evidence="10 11">
    <name type="scientific">Rhinolophus ferrumequinum</name>
    <name type="common">Greater horseshoe bat</name>
    <dbReference type="NCBI Taxonomy" id="59479"/>
    <lineage>
        <taxon>Eukaryota</taxon>
        <taxon>Metazoa</taxon>
        <taxon>Chordata</taxon>
        <taxon>Craniata</taxon>
        <taxon>Vertebrata</taxon>
        <taxon>Euteleostomi</taxon>
        <taxon>Mammalia</taxon>
        <taxon>Eutheria</taxon>
        <taxon>Laurasiatheria</taxon>
        <taxon>Chiroptera</taxon>
        <taxon>Yinpterochiroptera</taxon>
        <taxon>Rhinolophoidea</taxon>
        <taxon>Rhinolophidae</taxon>
        <taxon>Rhinolophinae</taxon>
        <taxon>Rhinolophus</taxon>
    </lineage>
</organism>
<dbReference type="GO" id="GO:0005737">
    <property type="term" value="C:cytoplasm"/>
    <property type="evidence" value="ECO:0007669"/>
    <property type="project" value="TreeGrafter"/>
</dbReference>
<evidence type="ECO:0000256" key="2">
    <source>
        <dbReference type="ARBA" id="ARBA00005035"/>
    </source>
</evidence>
<accession>A0A7J7SXA5</accession>
<evidence type="ECO:0000256" key="6">
    <source>
        <dbReference type="ARBA" id="ARBA00032380"/>
    </source>
</evidence>
<keyword evidence="3" id="KW-0808">Transferase</keyword>
<keyword evidence="5" id="KW-0460">Magnesium</keyword>
<dbReference type="Gene3D" id="1.10.600.10">
    <property type="entry name" value="Farnesyl Diphosphate Synthase"/>
    <property type="match status" value="1"/>
</dbReference>
<comment type="pathway">
    <text evidence="2">Isoprenoid biosynthesis; farnesyl diphosphate biosynthesis; farnesyl diphosphate from geranyl diphosphate and isopentenyl diphosphate: step 1/1.</text>
</comment>
<sequence length="154" mass="17067">MNGDQKLDVYDQEKEKFLQHFPQIVSVLTEDDMKCPDTGDAVARLREVLEYNAIGGKYQRGLTVLVTLKTLVEPRELDADSLQRALTVGWCVELVRGVGKGPEKKSFPGGGALGGSGKDGPETRFWVIYVSVPLGCCGRIYTMNYLRANRHSCQ</sequence>
<dbReference type="GO" id="GO:0004337">
    <property type="term" value="F:(2E,6E)-farnesyl diphosphate synthase activity"/>
    <property type="evidence" value="ECO:0007669"/>
    <property type="project" value="TreeGrafter"/>
</dbReference>
<evidence type="ECO:0000256" key="9">
    <source>
        <dbReference type="ARBA" id="ARBA00032873"/>
    </source>
</evidence>
<dbReference type="Proteomes" id="UP000585614">
    <property type="component" value="Unassembled WGS sequence"/>
</dbReference>
<dbReference type="PANTHER" id="PTHR11525:SF0">
    <property type="entry name" value="FARNESYL PYROPHOSPHATE SYNTHASE"/>
    <property type="match status" value="1"/>
</dbReference>
<dbReference type="SUPFAM" id="SSF48576">
    <property type="entry name" value="Terpenoid synthases"/>
    <property type="match status" value="1"/>
</dbReference>
<dbReference type="GO" id="GO:0004161">
    <property type="term" value="F:dimethylallyltranstransferase activity"/>
    <property type="evidence" value="ECO:0007669"/>
    <property type="project" value="TreeGrafter"/>
</dbReference>
<evidence type="ECO:0000256" key="7">
    <source>
        <dbReference type="ARBA" id="ARBA00032424"/>
    </source>
</evidence>
<dbReference type="GO" id="GO:0045337">
    <property type="term" value="P:farnesyl diphosphate biosynthetic process"/>
    <property type="evidence" value="ECO:0007669"/>
    <property type="project" value="TreeGrafter"/>
</dbReference>
<keyword evidence="4" id="KW-0479">Metal-binding</keyword>
<name>A0A7J7SXA5_RHIFE</name>
<proteinExistence type="predicted"/>
<protein>
    <recommendedName>
        <fullName evidence="9">(2E,6E)-farnesyl diphosphate synthase</fullName>
    </recommendedName>
    <alternativeName>
        <fullName evidence="8">Dimethylallyltranstransferase</fullName>
    </alternativeName>
    <alternativeName>
        <fullName evidence="7">Farnesyl diphosphate synthase</fullName>
    </alternativeName>
    <alternativeName>
        <fullName evidence="6">Geranyltranstransferase</fullName>
    </alternativeName>
</protein>
<evidence type="ECO:0000256" key="1">
    <source>
        <dbReference type="ARBA" id="ARBA00004932"/>
    </source>
</evidence>
<dbReference type="EMBL" id="JACAGC010000021">
    <property type="protein sequence ID" value="KAF6292863.1"/>
    <property type="molecule type" value="Genomic_DNA"/>
</dbReference>
<dbReference type="GO" id="GO:0046872">
    <property type="term" value="F:metal ion binding"/>
    <property type="evidence" value="ECO:0007669"/>
    <property type="project" value="UniProtKB-KW"/>
</dbReference>
<dbReference type="AlphaFoldDB" id="A0A7J7SXA5"/>